<feature type="chain" id="PRO_5003952717" evidence="1">
    <location>
        <begin position="19"/>
        <end position="290"/>
    </location>
</feature>
<dbReference type="GeneID" id="15807718"/>
<name>L1LGA5_THEEQ</name>
<keyword evidence="1" id="KW-0732">Signal</keyword>
<feature type="signal peptide" evidence="1">
    <location>
        <begin position="1"/>
        <end position="18"/>
    </location>
</feature>
<evidence type="ECO:0000256" key="1">
    <source>
        <dbReference type="SAM" id="SignalP"/>
    </source>
</evidence>
<organism evidence="2 3">
    <name type="scientific">Theileria equi strain WA</name>
    <dbReference type="NCBI Taxonomy" id="1537102"/>
    <lineage>
        <taxon>Eukaryota</taxon>
        <taxon>Sar</taxon>
        <taxon>Alveolata</taxon>
        <taxon>Apicomplexa</taxon>
        <taxon>Aconoidasida</taxon>
        <taxon>Piroplasmida</taxon>
        <taxon>Theileriidae</taxon>
        <taxon>Theileria</taxon>
    </lineage>
</organism>
<dbReference type="Proteomes" id="UP000031512">
    <property type="component" value="Unassembled WGS sequence"/>
</dbReference>
<sequence length="290" mass="33646">MSNFTCMGLSLILNSLKCLETPNYDIIDLVANQICLNMDKANMQDITLIANSLSYFHIYHLRFWNSLSSSLSLRHHQITPLQSSLLVAAMAKLDIRLYRVPFILGILKSKLYPSVDKNELPSNLLTLVMHSFAKLEFDARNFYSLCVSSFGNILLERPEQVDGQSHVLFLYASVCLLEPEHQIVENSLRYISTKSEYLNNYKTIKLKAVVDFLDYKYPDFVNNLDEKLKSFINTLKSTKTKKVDEIDMILCDRLKENFLDGPLKSQDYWKRVELNIKEMYSLITFMLTYT</sequence>
<comment type="caution">
    <text evidence="2">The sequence shown here is derived from an EMBL/GenBank/DDBJ whole genome shotgun (WGS) entry which is preliminary data.</text>
</comment>
<dbReference type="OrthoDB" id="385235at2759"/>
<dbReference type="KEGG" id="beq:BEWA_043110"/>
<evidence type="ECO:0000313" key="3">
    <source>
        <dbReference type="Proteomes" id="UP000031512"/>
    </source>
</evidence>
<dbReference type="AlphaFoldDB" id="L1LGA5"/>
<dbReference type="RefSeq" id="XP_004833722.1">
    <property type="nucleotide sequence ID" value="XM_004833665.1"/>
</dbReference>
<gene>
    <name evidence="2" type="ORF">BEWA_043110</name>
</gene>
<reference evidence="2 3" key="1">
    <citation type="journal article" date="2012" name="BMC Genomics">
        <title>Comparative genomic analysis and phylogenetic position of Theileria equi.</title>
        <authorList>
            <person name="Kappmeyer L.S."/>
            <person name="Thiagarajan M."/>
            <person name="Herndon D.R."/>
            <person name="Ramsay J.D."/>
            <person name="Caler E."/>
            <person name="Djikeng A."/>
            <person name="Gillespie J.J."/>
            <person name="Lau A.O."/>
            <person name="Roalson E.H."/>
            <person name="Silva J.C."/>
            <person name="Silva M.G."/>
            <person name="Suarez C.E."/>
            <person name="Ueti M.W."/>
            <person name="Nene V.M."/>
            <person name="Mealey R.H."/>
            <person name="Knowles D.P."/>
            <person name="Brayton K.A."/>
        </authorList>
    </citation>
    <scope>NUCLEOTIDE SEQUENCE [LARGE SCALE GENOMIC DNA]</scope>
    <source>
        <strain evidence="2 3">WA</strain>
    </source>
</reference>
<dbReference type="EMBL" id="ACOU01000002">
    <property type="protein sequence ID" value="EKX74270.1"/>
    <property type="molecule type" value="Genomic_DNA"/>
</dbReference>
<accession>L1LGA5</accession>
<protein>
    <submittedName>
        <fullName evidence="2">Uncharacterized protein</fullName>
    </submittedName>
</protein>
<keyword evidence="3" id="KW-1185">Reference proteome</keyword>
<dbReference type="eggNOG" id="ENOG502SII5">
    <property type="taxonomic scope" value="Eukaryota"/>
</dbReference>
<evidence type="ECO:0000313" key="2">
    <source>
        <dbReference type="EMBL" id="EKX74270.1"/>
    </source>
</evidence>
<proteinExistence type="predicted"/>
<dbReference type="VEuPathDB" id="PiroplasmaDB:BEWA_043110"/>